<evidence type="ECO:0000256" key="2">
    <source>
        <dbReference type="SAM" id="MobiDB-lite"/>
    </source>
</evidence>
<reference evidence="4" key="2">
    <citation type="submission" date="2023-03" db="EMBL/GenBank/DDBJ databases">
        <authorList>
            <person name="Inwood S.N."/>
            <person name="Skelly J.G."/>
            <person name="Guhlin J."/>
            <person name="Harrop T.W.R."/>
            <person name="Goldson S.G."/>
            <person name="Dearden P.K."/>
        </authorList>
    </citation>
    <scope>NUCLEOTIDE SEQUENCE</scope>
    <source>
        <strain evidence="4">Irish</strain>
        <tissue evidence="4">Whole body</tissue>
    </source>
</reference>
<dbReference type="EMBL" id="JAQQBS010000002">
    <property type="protein sequence ID" value="KAK0172733.1"/>
    <property type="molecule type" value="Genomic_DNA"/>
</dbReference>
<organism evidence="4 5">
    <name type="scientific">Microctonus aethiopoides</name>
    <dbReference type="NCBI Taxonomy" id="144406"/>
    <lineage>
        <taxon>Eukaryota</taxon>
        <taxon>Metazoa</taxon>
        <taxon>Ecdysozoa</taxon>
        <taxon>Arthropoda</taxon>
        <taxon>Hexapoda</taxon>
        <taxon>Insecta</taxon>
        <taxon>Pterygota</taxon>
        <taxon>Neoptera</taxon>
        <taxon>Endopterygota</taxon>
        <taxon>Hymenoptera</taxon>
        <taxon>Apocrita</taxon>
        <taxon>Ichneumonoidea</taxon>
        <taxon>Braconidae</taxon>
        <taxon>Euphorinae</taxon>
        <taxon>Microctonus</taxon>
    </lineage>
</organism>
<name>A0AA39KSX4_9HYME</name>
<feature type="coiled-coil region" evidence="1">
    <location>
        <begin position="417"/>
        <end position="493"/>
    </location>
</feature>
<keyword evidence="1" id="KW-0175">Coiled coil</keyword>
<evidence type="ECO:0000313" key="5">
    <source>
        <dbReference type="Proteomes" id="UP001168990"/>
    </source>
</evidence>
<dbReference type="InterPro" id="IPR000237">
    <property type="entry name" value="GRIP_dom"/>
</dbReference>
<evidence type="ECO:0000256" key="1">
    <source>
        <dbReference type="SAM" id="Coils"/>
    </source>
</evidence>
<feature type="compositionally biased region" description="Low complexity" evidence="2">
    <location>
        <begin position="37"/>
        <end position="87"/>
    </location>
</feature>
<feature type="compositionally biased region" description="Polar residues" evidence="2">
    <location>
        <begin position="27"/>
        <end position="36"/>
    </location>
</feature>
<feature type="region of interest" description="Disordered" evidence="2">
    <location>
        <begin position="27"/>
        <end position="118"/>
    </location>
</feature>
<reference evidence="4" key="1">
    <citation type="journal article" date="2023" name="bioRxiv">
        <title>Scaffold-level genome assemblies of two parasitoid biocontrol wasps reveal the parthenogenesis mechanism and an associated novel virus.</title>
        <authorList>
            <person name="Inwood S."/>
            <person name="Skelly J."/>
            <person name="Guhlin J."/>
            <person name="Harrop T."/>
            <person name="Goldson S."/>
            <person name="Dearden P."/>
        </authorList>
    </citation>
    <scope>NUCLEOTIDE SEQUENCE</scope>
    <source>
        <strain evidence="4">Irish</strain>
        <tissue evidence="4">Whole body</tissue>
    </source>
</reference>
<feature type="compositionally biased region" description="Polar residues" evidence="2">
    <location>
        <begin position="296"/>
        <end position="308"/>
    </location>
</feature>
<comment type="caution">
    <text evidence="4">The sequence shown here is derived from an EMBL/GenBank/DDBJ whole genome shotgun (WGS) entry which is preliminary data.</text>
</comment>
<evidence type="ECO:0000313" key="4">
    <source>
        <dbReference type="EMBL" id="KAK0172733.1"/>
    </source>
</evidence>
<feature type="region of interest" description="Disordered" evidence="2">
    <location>
        <begin position="287"/>
        <end position="332"/>
    </location>
</feature>
<keyword evidence="5" id="KW-1185">Reference proteome</keyword>
<feature type="domain" description="GRIP" evidence="3">
    <location>
        <begin position="555"/>
        <end position="603"/>
    </location>
</feature>
<dbReference type="Proteomes" id="UP001168990">
    <property type="component" value="Unassembled WGS sequence"/>
</dbReference>
<feature type="coiled-coil region" evidence="1">
    <location>
        <begin position="241"/>
        <end position="275"/>
    </location>
</feature>
<dbReference type="AlphaFoldDB" id="A0AA39KSX4"/>
<dbReference type="Pfam" id="PF01465">
    <property type="entry name" value="GRIP"/>
    <property type="match status" value="1"/>
</dbReference>
<evidence type="ECO:0000259" key="3">
    <source>
        <dbReference type="PROSITE" id="PS50913"/>
    </source>
</evidence>
<protein>
    <recommendedName>
        <fullName evidence="3">GRIP domain-containing protein</fullName>
    </recommendedName>
</protein>
<accession>A0AA39KSX4</accession>
<sequence>MNATKRMVHHQRSDLNSLILNSTIKNNCQSSSRTSGTKAPMTSPTSKPSSPTPLNSSSPISNTTMLSSTSGSNISSPSPTSLTPGDSRIPRPSPTALRRSVSMRLRGERVSNQSRTTGSFGFSSLHHNHRHGGHIIQQQPEIFPAITENGLDSPRHRSLSLSLTPARPRLGHAARNANETNLIDDSDVDSVKSYGSACSTASACDHAHFALNGTTWSGRSRKYVVHCSNHNGDSEEYLTPTQRATRQVRKYQALLNDAKKDIENKDKEILRLTKELVELRLYKASLNSPDEKTDSSDALTVRENNPFSPESPCKDLPEENEIQSPDTPDEKRTTIINNEIGELPLSLADSGHFEDDTIYSKELTVGSSLVDGAAITINHSDDHQSELDTTINLSDDVRKKIVNHYESRIEEMHRRHIDELQDIKEKHHDKVENLLLQLSEVNTRYCELRPSMDAAETKVRELEAELDCTKVQLAEQKALLDEQEERNKQMYLKMYAKGQEAARLEQADQIFDQSRDITPKVTVSELLQQLSVTQAELENVKAMYRRIVQSRNQGAIDPEITLQFLKSAIYYFLTDKENHHGHLSAIESILGFTDNEKLNIDKIYGSTRK</sequence>
<gene>
    <name evidence="4" type="ORF">PV328_006013</name>
</gene>
<dbReference type="PROSITE" id="PS50913">
    <property type="entry name" value="GRIP"/>
    <property type="match status" value="1"/>
</dbReference>
<proteinExistence type="predicted"/>